<dbReference type="Proteomes" id="UP001310386">
    <property type="component" value="Unassembled WGS sequence"/>
</dbReference>
<proteinExistence type="predicted"/>
<gene>
    <name evidence="1" type="ORF">VF724_15610</name>
</gene>
<dbReference type="EMBL" id="JAYJLD010000027">
    <property type="protein sequence ID" value="MEB3103083.1"/>
    <property type="molecule type" value="Genomic_DNA"/>
</dbReference>
<name>A0ABU5ZLL5_9BACL</name>
<reference evidence="1" key="1">
    <citation type="submission" date="2023-12" db="EMBL/GenBank/DDBJ databases">
        <title>Fervidustalea candida gen. nov., sp. nov., a novel member of the family Paenibacillaceae isolated from a geothermal area.</title>
        <authorList>
            <person name="Li W.-J."/>
            <person name="Jiao J.-Y."/>
            <person name="Chen Y."/>
        </authorList>
    </citation>
    <scope>NUCLEOTIDE SEQUENCE</scope>
    <source>
        <strain evidence="1">SYSU GA230002</strain>
    </source>
</reference>
<dbReference type="RefSeq" id="WP_371755210.1">
    <property type="nucleotide sequence ID" value="NZ_JAYJLD010000027.1"/>
</dbReference>
<evidence type="ECO:0008006" key="3">
    <source>
        <dbReference type="Google" id="ProtNLM"/>
    </source>
</evidence>
<accession>A0ABU5ZLL5</accession>
<organism evidence="1 2">
    <name type="scientific">Ferviditalea candida</name>
    <dbReference type="NCBI Taxonomy" id="3108399"/>
    <lineage>
        <taxon>Bacteria</taxon>
        <taxon>Bacillati</taxon>
        <taxon>Bacillota</taxon>
        <taxon>Bacilli</taxon>
        <taxon>Bacillales</taxon>
        <taxon>Paenibacillaceae</taxon>
        <taxon>Ferviditalea</taxon>
    </lineage>
</organism>
<dbReference type="PANTHER" id="PTHR35861:SF2">
    <property type="entry name" value="FELS-2 PROPHAGE PROTEIN"/>
    <property type="match status" value="1"/>
</dbReference>
<evidence type="ECO:0000313" key="2">
    <source>
        <dbReference type="Proteomes" id="UP001310386"/>
    </source>
</evidence>
<protein>
    <recommendedName>
        <fullName evidence="3">Phage tail sheath protein</fullName>
    </recommendedName>
</protein>
<evidence type="ECO:0000313" key="1">
    <source>
        <dbReference type="EMBL" id="MEB3103083.1"/>
    </source>
</evidence>
<dbReference type="InterPro" id="IPR052042">
    <property type="entry name" value="Tail_sheath_structural"/>
</dbReference>
<comment type="caution">
    <text evidence="1">The sequence shown here is derived from an EMBL/GenBank/DDBJ whole genome shotgun (WGS) entry which is preliminary data.</text>
</comment>
<keyword evidence="2" id="KW-1185">Reference proteome</keyword>
<sequence>MPYQHGIFGQQVPTTDTLPPSGVATLPVYIGTAPVQQLADPAAAVNVPILVNSFEDAQAKLGYSDDWATFTLCEAVYAHFRNSIQAIGPIVVINIMDPATHKSADTANVAITNGVGYLDAPAILSSIVITGKVLGTDYTVEYTTDGRVKFTALTTLANPTTVDFDKMDVSLVQDSDIVGGNVAGVRTGISVVELIYQTQNMIPTILGAPGWSQKPTIKAALTSMAQNINGHWDALVVADIDSSAATTIAAAKTWKDTNSYIDSNMKIGWPKATSAGKSYFASTLMAVRMQQTDYANDNVPFVSPSNKQVGISSLLLAGGTAISFDETEANDLNAAGITTFNYRGGQWVLWGPHCANYVYGATIDPKDVFDAGIRMMMYMTNTFQENYMANVDGPLNRSVVDTILNDANTWLNSLVADGKLLHGSIAFNETSNPTSSIVEGDFVFDIMTTTTPVAKSLTFKVQYTTKGINTLFGGVS</sequence>
<dbReference type="PANTHER" id="PTHR35861">
    <property type="match status" value="1"/>
</dbReference>